<dbReference type="KEGG" id="dra:DR_A0107"/>
<dbReference type="EMBL" id="AE001825">
    <property type="protein sequence ID" value="AAF12328.1"/>
    <property type="molecule type" value="Genomic_DNA"/>
</dbReference>
<sequence length="107" mass="12259">MDVELSTVFYLRDRAMREYHFYKLPEEARKGLAEPPESPKNGRLTAEQQISRDALVAFMSDYNLPELQHRVPGAAARELLALHKAGKLPRWAQKAVRLREMRAAARG</sequence>
<dbReference type="InParanoid" id="Q9RZ47"/>
<dbReference type="OrthoDB" id="9921909at2"/>
<accession>Q9RZ47</accession>
<reference evidence="1 2" key="1">
    <citation type="journal article" date="1999" name="Science">
        <title>Genome sequence of the radioresistant bacterium Deinococcus radiodurans R1.</title>
        <authorList>
            <person name="White O."/>
            <person name="Eisen J.A."/>
            <person name="Heidelberg J.F."/>
            <person name="Hickey E.K."/>
            <person name="Peterson J.D."/>
            <person name="Dodson R.J."/>
            <person name="Haft D.H."/>
            <person name="Gwinn M.L."/>
            <person name="Nelson W.C."/>
            <person name="Richardson D.L."/>
            <person name="Moffat K.S."/>
            <person name="Qin H."/>
            <person name="Jiang L."/>
            <person name="Pamphile W."/>
            <person name="Crosby M."/>
            <person name="Shen M."/>
            <person name="Vamathevan J.J."/>
            <person name="Lam P."/>
            <person name="McDonald L."/>
            <person name="Utterback T."/>
            <person name="Zalewski C."/>
            <person name="Makarova K.S."/>
            <person name="Aravind L."/>
            <person name="Daly M.J."/>
            <person name="Minton K.W."/>
            <person name="Fleischmann R.D."/>
            <person name="Ketchum K.A."/>
            <person name="Nelson K.E."/>
            <person name="Salzberg S."/>
            <person name="Smith H.O."/>
            <person name="Venter J.C."/>
            <person name="Fraser C.M."/>
        </authorList>
    </citation>
    <scope>NUCLEOTIDE SEQUENCE [LARGE SCALE GENOMIC DNA]</scope>
    <source>
        <strain evidence="2">ATCC 13939 / DSM 20539 / JCM 16871 / LMG 4051 / NBRC 15346 / NCIMB 9279 / R1 / VKM B-1422</strain>
    </source>
</reference>
<organism evidence="1 2">
    <name type="scientific">Deinococcus radiodurans (strain ATCC 13939 / DSM 20539 / JCM 16871 / CCUG 27074 / LMG 4051 / NBRC 15346 / NCIMB 9279 / VKM B-1422 / R1)</name>
    <dbReference type="NCBI Taxonomy" id="243230"/>
    <lineage>
        <taxon>Bacteria</taxon>
        <taxon>Thermotogati</taxon>
        <taxon>Deinococcota</taxon>
        <taxon>Deinococci</taxon>
        <taxon>Deinococcales</taxon>
        <taxon>Deinococcaceae</taxon>
        <taxon>Deinococcus</taxon>
    </lineage>
</organism>
<dbReference type="PIR" id="E75605">
    <property type="entry name" value="E75605"/>
</dbReference>
<gene>
    <name evidence="1" type="ordered locus">DR_A0107</name>
</gene>
<dbReference type="PaxDb" id="243230-DR_A0107"/>
<dbReference type="HOGENOM" id="CLU_2259130_0_0_0"/>
<evidence type="ECO:0000313" key="2">
    <source>
        <dbReference type="Proteomes" id="UP000002524"/>
    </source>
</evidence>
<dbReference type="AlphaFoldDB" id="Q9RZ47"/>
<dbReference type="Proteomes" id="UP000002524">
    <property type="component" value="Chromosome 2"/>
</dbReference>
<dbReference type="PATRIC" id="fig|243230.17.peg.2994"/>
<dbReference type="STRING" id="243230.DR_A0107"/>
<dbReference type="EnsemblBacteria" id="AAF12328">
    <property type="protein sequence ID" value="AAF12328"/>
    <property type="gene ID" value="DR_A0107"/>
</dbReference>
<name>Q9RZ47_DEIRA</name>
<evidence type="ECO:0000313" key="1">
    <source>
        <dbReference type="EMBL" id="AAF12328.1"/>
    </source>
</evidence>
<proteinExistence type="predicted"/>
<keyword evidence="2" id="KW-1185">Reference proteome</keyword>
<protein>
    <submittedName>
        <fullName evidence="1">Uncharacterized protein</fullName>
    </submittedName>
</protein>